<reference evidence="1 2" key="1">
    <citation type="submission" date="2019-06" db="EMBL/GenBank/DDBJ databases">
        <authorList>
            <person name="Teng J.L.L."/>
            <person name="Lee H.H."/>
            <person name="Lau S.K.P."/>
            <person name="Woo P.C.Y."/>
        </authorList>
    </citation>
    <scope>NUCLEOTIDE SEQUENCE [LARGE SCALE GENOMIC DNA]</scope>
    <source>
        <strain evidence="1 2">HKU70</strain>
    </source>
</reference>
<dbReference type="OrthoDB" id="4774805at2"/>
<proteinExistence type="predicted"/>
<sequence length="173" mass="18443">MGLFSSSPRGTSGLVAGRVTVVGLPLDAEDSRGYIGRSVHVAVSAPGIAPFHRRVRASMLTSDRYPEVGMTVPAWLDPGTLEPVHIEWEIIPTRDERARAAFQYCTGAPDTPPPGLLADGTPSPLSPAVLAAFATTPHPVDRLHTLATLLDRGLMTRAQFDGLRDRVVREAGA</sequence>
<dbReference type="EMBL" id="VIGV01000002">
    <property type="protein sequence ID" value="TWS25300.1"/>
    <property type="molecule type" value="Genomic_DNA"/>
</dbReference>
<evidence type="ECO:0000313" key="2">
    <source>
        <dbReference type="Proteomes" id="UP000319792"/>
    </source>
</evidence>
<dbReference type="Proteomes" id="UP000319792">
    <property type="component" value="Unassembled WGS sequence"/>
</dbReference>
<organism evidence="1 2">
    <name type="scientific">Tsukamurella sputi</name>
    <dbReference type="NCBI Taxonomy" id="2591848"/>
    <lineage>
        <taxon>Bacteria</taxon>
        <taxon>Bacillati</taxon>
        <taxon>Actinomycetota</taxon>
        <taxon>Actinomycetes</taxon>
        <taxon>Mycobacteriales</taxon>
        <taxon>Tsukamurellaceae</taxon>
        <taxon>Tsukamurella</taxon>
    </lineage>
</organism>
<dbReference type="RefSeq" id="WP_146433171.1">
    <property type="nucleotide sequence ID" value="NZ_VIGV01000002.1"/>
</dbReference>
<comment type="caution">
    <text evidence="1">The sequence shown here is derived from an EMBL/GenBank/DDBJ whole genome shotgun (WGS) entry which is preliminary data.</text>
</comment>
<evidence type="ECO:0000313" key="1">
    <source>
        <dbReference type="EMBL" id="TWS25300.1"/>
    </source>
</evidence>
<keyword evidence="2" id="KW-1185">Reference proteome</keyword>
<protein>
    <submittedName>
        <fullName evidence="1">Uncharacterized protein</fullName>
    </submittedName>
</protein>
<name>A0A5C5RRR0_9ACTN</name>
<reference evidence="1 2" key="2">
    <citation type="submission" date="2019-08" db="EMBL/GenBank/DDBJ databases">
        <title>Tsukamurella conjunctivitidis sp. nov., Tsukamurella assacharolytica sp. nov. and Tsukamurella sputae sp. nov. isolated from patients with conjunctivitis, bacteraemia (lymphoma) and respiratory infection (sputum) in Hong Kong.</title>
        <authorList>
            <person name="Fok K.M.N."/>
            <person name="Fong J.Y.H."/>
        </authorList>
    </citation>
    <scope>NUCLEOTIDE SEQUENCE [LARGE SCALE GENOMIC DNA]</scope>
    <source>
        <strain evidence="1 2">HKU70</strain>
    </source>
</reference>
<gene>
    <name evidence="1" type="ORF">FK268_08880</name>
</gene>
<accession>A0A5C5RRR0</accession>
<dbReference type="AlphaFoldDB" id="A0A5C5RRR0"/>